<evidence type="ECO:0000313" key="3">
    <source>
        <dbReference type="Proteomes" id="UP000253805"/>
    </source>
</evidence>
<reference evidence="2 3" key="1">
    <citation type="journal article" date="2018" name="Elife">
        <title>Discovery and characterization of a prevalent human gut bacterial enzyme sufficient for the inactivation of a family of plant toxins.</title>
        <authorList>
            <person name="Koppel N."/>
            <person name="Bisanz J.E."/>
            <person name="Pandelia M.E."/>
            <person name="Turnbaugh P.J."/>
            <person name="Balskus E.P."/>
        </authorList>
    </citation>
    <scope>NUCLEOTIDE SEQUENCE [LARGE SCALE GENOMIC DNA]</scope>
    <source>
        <strain evidence="2 3">OB21 GAM 11</strain>
    </source>
</reference>
<dbReference type="Pfam" id="PF18851">
    <property type="entry name" value="baeRF_family8"/>
    <property type="match status" value="1"/>
</dbReference>
<dbReference type="AlphaFoldDB" id="A0A369NX24"/>
<comment type="caution">
    <text evidence="2">The sequence shown here is derived from an EMBL/GenBank/DDBJ whole genome shotgun (WGS) entry which is preliminary data.</text>
</comment>
<feature type="domain" description="Bacterial archaeo-eukaryotic release factor family 8" evidence="1">
    <location>
        <begin position="144"/>
        <end position="304"/>
    </location>
</feature>
<accession>A0A369NX24</accession>
<sequence length="416" mass="46942">MKDEKETLRKTADSIHVMEKFDPAILADVTAPVVSLYIPVHHTEREERRDIWDRDMFKDLMKDAERTLAETYDKDAYKGIVEKADYLLEHPDMPLWLHAGEGLGFLMNNEDVYVYNLFFAPEPMVAAGDTYFVKPLLRNFQYGTEYYVLELGNDRFSWVKGDRTHVERQQLPQEVHDFFSELFANSDDTAADARKGELGALDYISLEGHMGQYHDHQSRNEVKKDDALPWFRYVNKAVNDYLVRDDTTPIILCCDEEYETAFRKLSTLRHLLPVGIKKDPAGLDGKALLEESLAVMDGIRDANIKETAEKFGADAAHGKASDDFDAIGMALAERRVGALFLVKGKILPGGFDINTGTVTFDGDPNPVDDGYIDPAAPDITDAFAQAALAQDAHIYIVEQDQMPTDQPVAALFRYAE</sequence>
<name>A0A369NX24_9ACTN</name>
<dbReference type="RefSeq" id="WP_114549289.1">
    <property type="nucleotide sequence ID" value="NZ_PPUT01000020.1"/>
</dbReference>
<evidence type="ECO:0000313" key="2">
    <source>
        <dbReference type="EMBL" id="RDC43384.1"/>
    </source>
</evidence>
<protein>
    <recommendedName>
        <fullName evidence="1">Bacterial archaeo-eukaryotic release factor family 8 domain-containing protein</fullName>
    </recommendedName>
</protein>
<dbReference type="Proteomes" id="UP000253805">
    <property type="component" value="Unassembled WGS sequence"/>
</dbReference>
<dbReference type="InterPro" id="IPR040830">
    <property type="entry name" value="Bact_RF_family8"/>
</dbReference>
<dbReference type="EMBL" id="PPUT01000020">
    <property type="protein sequence ID" value="RDC43384.1"/>
    <property type="molecule type" value="Genomic_DNA"/>
</dbReference>
<proteinExistence type="predicted"/>
<gene>
    <name evidence="2" type="ORF">C1850_08065</name>
</gene>
<organism evidence="2 3">
    <name type="scientific">Adlercreutzia equolifaciens subsp. celatus</name>
    <dbReference type="NCBI Taxonomy" id="394340"/>
    <lineage>
        <taxon>Bacteria</taxon>
        <taxon>Bacillati</taxon>
        <taxon>Actinomycetota</taxon>
        <taxon>Coriobacteriia</taxon>
        <taxon>Eggerthellales</taxon>
        <taxon>Eggerthellaceae</taxon>
        <taxon>Adlercreutzia</taxon>
    </lineage>
</organism>
<evidence type="ECO:0000259" key="1">
    <source>
        <dbReference type="Pfam" id="PF18851"/>
    </source>
</evidence>